<dbReference type="NCBIfam" id="NF006762">
    <property type="entry name" value="PRK09283.1"/>
    <property type="match status" value="1"/>
</dbReference>
<dbReference type="InterPro" id="IPR001731">
    <property type="entry name" value="ALAD"/>
</dbReference>
<evidence type="ECO:0000313" key="11">
    <source>
        <dbReference type="EMBL" id="BDU69571.1"/>
    </source>
</evidence>
<evidence type="ECO:0000256" key="9">
    <source>
        <dbReference type="ARBA" id="ARBA00047651"/>
    </source>
</evidence>
<dbReference type="RefSeq" id="WP_286353294.1">
    <property type="nucleotide sequence ID" value="NZ_AP027079.1"/>
</dbReference>
<keyword evidence="6" id="KW-0456">Lyase</keyword>
<evidence type="ECO:0000256" key="4">
    <source>
        <dbReference type="ARBA" id="ARBA00020771"/>
    </source>
</evidence>
<comment type="pathway">
    <text evidence="1">Porphyrin-containing compound metabolism; protoporphyrin-IX biosynthesis; coproporphyrinogen-III from 5-aminolevulinate: step 1/4.</text>
</comment>
<evidence type="ECO:0000256" key="8">
    <source>
        <dbReference type="ARBA" id="ARBA00032837"/>
    </source>
</evidence>
<sequence length="325" mass="35498">MLNRSRRLRTSAAMRNLVAETDLRARHLIQGHFVQPQAGSSEISSMPGISNAGVEETVRQVEKDLKRGLASVLLFGVPEEGSKTPDAAYVRDRQGVVPKAVRALKKAFGSDLIVITDVCLCGATSHGHCGLVDEEGLVRNDETLPILAEMALRHAEAGADVVSPSDMMDGRVAAIRALLDQNGFTQTSILSYAIKHAGAYYGPFREAAHSSPKFGDRKTYQMDPRNAREGLRDALLDVEEGADMLMVKPALPNLDLIWRLREAQLAPICAYHVSSEFSSVKAADRMGWVNGDQLMYEHLLAIRRAGADMIVTYAGREAVEKGWVS</sequence>
<proteinExistence type="inferred from homology"/>
<protein>
    <recommendedName>
        <fullName evidence="4">Delta-aminolevulinic acid dehydratase</fullName>
        <ecNumber evidence="3">4.2.1.24</ecNumber>
    </recommendedName>
    <alternativeName>
        <fullName evidence="8">Porphobilinogen synthase</fullName>
    </alternativeName>
</protein>
<dbReference type="EC" id="4.2.1.24" evidence="3"/>
<comment type="similarity">
    <text evidence="2 10">Belongs to the ALAD family.</text>
</comment>
<dbReference type="SUPFAM" id="SSF51569">
    <property type="entry name" value="Aldolase"/>
    <property type="match status" value="1"/>
</dbReference>
<evidence type="ECO:0000256" key="6">
    <source>
        <dbReference type="ARBA" id="ARBA00023239"/>
    </source>
</evidence>
<dbReference type="Pfam" id="PF00490">
    <property type="entry name" value="ALAD"/>
    <property type="match status" value="1"/>
</dbReference>
<dbReference type="EMBL" id="AP027079">
    <property type="protein sequence ID" value="BDU69571.1"/>
    <property type="molecule type" value="Genomic_DNA"/>
</dbReference>
<evidence type="ECO:0000256" key="10">
    <source>
        <dbReference type="RuleBase" id="RU004161"/>
    </source>
</evidence>
<evidence type="ECO:0000256" key="5">
    <source>
        <dbReference type="ARBA" id="ARBA00023133"/>
    </source>
</evidence>
<dbReference type="PANTHER" id="PTHR11458">
    <property type="entry name" value="DELTA-AMINOLEVULINIC ACID DEHYDRATASE"/>
    <property type="match status" value="1"/>
</dbReference>
<dbReference type="PRINTS" id="PR00144">
    <property type="entry name" value="DALDHYDRTASE"/>
</dbReference>
<comment type="catalytic activity">
    <reaction evidence="9">
        <text>2 5-aminolevulinate = porphobilinogen + 2 H2O + H(+)</text>
        <dbReference type="Rhea" id="RHEA:24064"/>
        <dbReference type="ChEBI" id="CHEBI:15377"/>
        <dbReference type="ChEBI" id="CHEBI:15378"/>
        <dbReference type="ChEBI" id="CHEBI:58126"/>
        <dbReference type="ChEBI" id="CHEBI:356416"/>
        <dbReference type="EC" id="4.2.1.24"/>
    </reaction>
</comment>
<reference evidence="12" key="1">
    <citation type="journal article" date="2023" name="Int. J. Syst. Evol. Microbiol.">
        <title>Mesoterricola silvestris gen. nov., sp. nov., Mesoterricola sediminis sp. nov., Geothrix oryzae sp. nov., Geothrix edaphica sp. nov., Geothrix rubra sp. nov., and Geothrix limicola sp. nov., six novel members of Acidobacteriota isolated from soils.</title>
        <authorList>
            <person name="Itoh H."/>
            <person name="Sugisawa Y."/>
            <person name="Mise K."/>
            <person name="Xu Z."/>
            <person name="Kuniyasu M."/>
            <person name="Ushijima N."/>
            <person name="Kawano K."/>
            <person name="Kobayashi E."/>
            <person name="Shiratori Y."/>
            <person name="Masuda Y."/>
            <person name="Senoo K."/>
        </authorList>
    </citation>
    <scope>NUCLEOTIDE SEQUENCE [LARGE SCALE GENOMIC DNA]</scope>
    <source>
        <strain evidence="12">Red222</strain>
    </source>
</reference>
<dbReference type="SMART" id="SM01004">
    <property type="entry name" value="ALAD"/>
    <property type="match status" value="1"/>
</dbReference>
<dbReference type="Proteomes" id="UP001242010">
    <property type="component" value="Chromosome"/>
</dbReference>
<dbReference type="InterPro" id="IPR013785">
    <property type="entry name" value="Aldolase_TIM"/>
</dbReference>
<evidence type="ECO:0000256" key="2">
    <source>
        <dbReference type="ARBA" id="ARBA00008055"/>
    </source>
</evidence>
<dbReference type="Gene3D" id="3.20.20.70">
    <property type="entry name" value="Aldolase class I"/>
    <property type="match status" value="1"/>
</dbReference>
<gene>
    <name evidence="11" type="ORF">GETHOR_16720</name>
</gene>
<keyword evidence="12" id="KW-1185">Reference proteome</keyword>
<name>A0ABN6UXL3_9BACT</name>
<dbReference type="CDD" id="cd00384">
    <property type="entry name" value="ALAD_PBGS"/>
    <property type="match status" value="1"/>
</dbReference>
<dbReference type="PANTHER" id="PTHR11458:SF0">
    <property type="entry name" value="DELTA-AMINOLEVULINIC ACID DEHYDRATASE"/>
    <property type="match status" value="1"/>
</dbReference>
<evidence type="ECO:0000256" key="3">
    <source>
        <dbReference type="ARBA" id="ARBA00012053"/>
    </source>
</evidence>
<organism evidence="11 12">
    <name type="scientific">Geothrix oryzae</name>
    <dbReference type="NCBI Taxonomy" id="2927975"/>
    <lineage>
        <taxon>Bacteria</taxon>
        <taxon>Pseudomonadati</taxon>
        <taxon>Acidobacteriota</taxon>
        <taxon>Holophagae</taxon>
        <taxon>Holophagales</taxon>
        <taxon>Holophagaceae</taxon>
        <taxon>Geothrix</taxon>
    </lineage>
</organism>
<evidence type="ECO:0000256" key="7">
    <source>
        <dbReference type="ARBA" id="ARBA00023244"/>
    </source>
</evidence>
<dbReference type="PIRSF" id="PIRSF001415">
    <property type="entry name" value="Porphbilin_synth"/>
    <property type="match status" value="1"/>
</dbReference>
<keyword evidence="7" id="KW-0627">Porphyrin biosynthesis</keyword>
<keyword evidence="5" id="KW-0350">Heme biosynthesis</keyword>
<accession>A0ABN6UXL3</accession>
<evidence type="ECO:0000256" key="1">
    <source>
        <dbReference type="ARBA" id="ARBA00004694"/>
    </source>
</evidence>
<evidence type="ECO:0000313" key="12">
    <source>
        <dbReference type="Proteomes" id="UP001242010"/>
    </source>
</evidence>